<protein>
    <submittedName>
        <fullName evidence="1">Uncharacterized protein</fullName>
    </submittedName>
</protein>
<dbReference type="EMBL" id="BART01006186">
    <property type="protein sequence ID" value="GAG59126.1"/>
    <property type="molecule type" value="Genomic_DNA"/>
</dbReference>
<accession>X1AGE5</accession>
<reference evidence="1" key="1">
    <citation type="journal article" date="2014" name="Front. Microbiol.">
        <title>High frequency of phylogenetically diverse reductive dehalogenase-homologous genes in deep subseafloor sedimentary metagenomes.</title>
        <authorList>
            <person name="Kawai M."/>
            <person name="Futagami T."/>
            <person name="Toyoda A."/>
            <person name="Takaki Y."/>
            <person name="Nishi S."/>
            <person name="Hori S."/>
            <person name="Arai W."/>
            <person name="Tsubouchi T."/>
            <person name="Morono Y."/>
            <person name="Uchiyama I."/>
            <person name="Ito T."/>
            <person name="Fujiyama A."/>
            <person name="Inagaki F."/>
            <person name="Takami H."/>
        </authorList>
    </citation>
    <scope>NUCLEOTIDE SEQUENCE</scope>
    <source>
        <strain evidence="1">Expedition CK06-06</strain>
    </source>
</reference>
<sequence length="146" mass="16562">MKEILINLKRFDVPRELGGICPFSNPQEWIESTLKETINYGLGKANDLHLTYFLPEALILSAINVFKKYPKKGTVGIDIGCQGVFREDIKKGGNFGAFTTNLPATAAKNLGYTATFREKSHTKCFSLVFIWLFRDGLLCRKWVFYS</sequence>
<organism evidence="1">
    <name type="scientific">marine sediment metagenome</name>
    <dbReference type="NCBI Taxonomy" id="412755"/>
    <lineage>
        <taxon>unclassified sequences</taxon>
        <taxon>metagenomes</taxon>
        <taxon>ecological metagenomes</taxon>
    </lineage>
</organism>
<name>X1AGE5_9ZZZZ</name>
<proteinExistence type="predicted"/>
<comment type="caution">
    <text evidence="1">The sequence shown here is derived from an EMBL/GenBank/DDBJ whole genome shotgun (WGS) entry which is preliminary data.</text>
</comment>
<evidence type="ECO:0000313" key="1">
    <source>
        <dbReference type="EMBL" id="GAG59126.1"/>
    </source>
</evidence>
<feature type="non-terminal residue" evidence="1">
    <location>
        <position position="146"/>
    </location>
</feature>
<dbReference type="AlphaFoldDB" id="X1AGE5"/>
<gene>
    <name evidence="1" type="ORF">S01H4_14083</name>
</gene>